<dbReference type="GeneTree" id="ENSGT00940000173563"/>
<name>A0A8C2ZJJ0_CYCLU</name>
<feature type="transmembrane region" description="Helical" evidence="4">
    <location>
        <begin position="12"/>
        <end position="32"/>
    </location>
</feature>
<keyword evidence="7" id="KW-1185">Reference proteome</keyword>
<dbReference type="GO" id="GO:0031982">
    <property type="term" value="C:vesicle"/>
    <property type="evidence" value="ECO:0007669"/>
    <property type="project" value="TreeGrafter"/>
</dbReference>
<organism evidence="6 7">
    <name type="scientific">Cyclopterus lumpus</name>
    <name type="common">Lumpsucker</name>
    <dbReference type="NCBI Taxonomy" id="8103"/>
    <lineage>
        <taxon>Eukaryota</taxon>
        <taxon>Metazoa</taxon>
        <taxon>Chordata</taxon>
        <taxon>Craniata</taxon>
        <taxon>Vertebrata</taxon>
        <taxon>Euteleostomi</taxon>
        <taxon>Actinopterygii</taxon>
        <taxon>Neopterygii</taxon>
        <taxon>Teleostei</taxon>
        <taxon>Neoteleostei</taxon>
        <taxon>Acanthomorphata</taxon>
        <taxon>Eupercaria</taxon>
        <taxon>Perciformes</taxon>
        <taxon>Cottioidei</taxon>
        <taxon>Cottales</taxon>
        <taxon>Cyclopteridae</taxon>
        <taxon>Cyclopterus</taxon>
    </lineage>
</organism>
<dbReference type="Gene3D" id="3.10.450.10">
    <property type="match status" value="1"/>
</dbReference>
<proteinExistence type="inferred from homology"/>
<dbReference type="GO" id="GO:0005737">
    <property type="term" value="C:cytoplasm"/>
    <property type="evidence" value="ECO:0007669"/>
    <property type="project" value="TreeGrafter"/>
</dbReference>
<evidence type="ECO:0000256" key="4">
    <source>
        <dbReference type="SAM" id="Phobius"/>
    </source>
</evidence>
<keyword evidence="2" id="KW-0646">Protease inhibitor</keyword>
<accession>A0A8C2ZJJ0</accession>
<dbReference type="GO" id="GO:0004869">
    <property type="term" value="F:cysteine-type endopeptidase inhibitor activity"/>
    <property type="evidence" value="ECO:0007669"/>
    <property type="project" value="UniProtKB-KW"/>
</dbReference>
<dbReference type="SMART" id="SM00043">
    <property type="entry name" value="CY"/>
    <property type="match status" value="1"/>
</dbReference>
<dbReference type="Ensembl" id="ENSCLMT00005029470.1">
    <property type="protein sequence ID" value="ENSCLMP00005028217.1"/>
    <property type="gene ID" value="ENSCLMG00005013788.1"/>
</dbReference>
<dbReference type="AlphaFoldDB" id="A0A8C2ZJJ0"/>
<evidence type="ECO:0000256" key="2">
    <source>
        <dbReference type="ARBA" id="ARBA00022690"/>
    </source>
</evidence>
<dbReference type="InterPro" id="IPR046350">
    <property type="entry name" value="Cystatin_sf"/>
</dbReference>
<sequence length="148" mass="16545">MSIIYVLVDLNVAMFVWFCVVACASAASLVSGEKVKTGQPHKVPVNGTKVLRAAHFAVVEFNRANAEEQFAYKTIVAGINYIMEMLLGRTMCKRIYTADGEPFFVCGNDKDAQICYLFQELQCRFIVTEIPWEGSCVLTLNKCHPSNH</sequence>
<reference evidence="6" key="2">
    <citation type="submission" date="2025-09" db="UniProtKB">
        <authorList>
            <consortium name="Ensembl"/>
        </authorList>
    </citation>
    <scope>IDENTIFICATION</scope>
</reference>
<dbReference type="Pfam" id="PF00031">
    <property type="entry name" value="Cystatin"/>
    <property type="match status" value="1"/>
</dbReference>
<dbReference type="PANTHER" id="PTHR46186">
    <property type="entry name" value="CYSTATIN"/>
    <property type="match status" value="1"/>
</dbReference>
<dbReference type="CDD" id="cd00042">
    <property type="entry name" value="CY"/>
    <property type="match status" value="1"/>
</dbReference>
<dbReference type="GO" id="GO:0005615">
    <property type="term" value="C:extracellular space"/>
    <property type="evidence" value="ECO:0007669"/>
    <property type="project" value="TreeGrafter"/>
</dbReference>
<keyword evidence="4" id="KW-0812">Transmembrane</keyword>
<keyword evidence="3" id="KW-0789">Thiol protease inhibitor</keyword>
<reference evidence="6" key="1">
    <citation type="submission" date="2025-08" db="UniProtKB">
        <authorList>
            <consortium name="Ensembl"/>
        </authorList>
    </citation>
    <scope>IDENTIFICATION</scope>
</reference>
<dbReference type="SUPFAM" id="SSF54403">
    <property type="entry name" value="Cystatin/monellin"/>
    <property type="match status" value="1"/>
</dbReference>
<evidence type="ECO:0000313" key="7">
    <source>
        <dbReference type="Proteomes" id="UP000694565"/>
    </source>
</evidence>
<dbReference type="PANTHER" id="PTHR46186:SF2">
    <property type="entry name" value="CYSTATIN"/>
    <property type="match status" value="1"/>
</dbReference>
<evidence type="ECO:0000256" key="1">
    <source>
        <dbReference type="ARBA" id="ARBA00009403"/>
    </source>
</evidence>
<keyword evidence="4" id="KW-0472">Membrane</keyword>
<evidence type="ECO:0000313" key="6">
    <source>
        <dbReference type="Ensembl" id="ENSCLMP00005028217.1"/>
    </source>
</evidence>
<feature type="domain" description="Cystatin" evidence="5">
    <location>
        <begin position="35"/>
        <end position="144"/>
    </location>
</feature>
<evidence type="ECO:0000256" key="3">
    <source>
        <dbReference type="ARBA" id="ARBA00022704"/>
    </source>
</evidence>
<comment type="similarity">
    <text evidence="1">Belongs to the cystatin family.</text>
</comment>
<keyword evidence="4" id="KW-1133">Transmembrane helix</keyword>
<dbReference type="InterPro" id="IPR000010">
    <property type="entry name" value="Cystatin_dom"/>
</dbReference>
<dbReference type="Proteomes" id="UP000694565">
    <property type="component" value="Unplaced"/>
</dbReference>
<protein>
    <recommendedName>
        <fullName evidence="5">Cystatin domain-containing protein</fullName>
    </recommendedName>
</protein>
<evidence type="ECO:0000259" key="5">
    <source>
        <dbReference type="SMART" id="SM00043"/>
    </source>
</evidence>